<reference evidence="1" key="1">
    <citation type="submission" date="2021-02" db="EMBL/GenBank/DDBJ databases">
        <authorList>
            <person name="Dougan E. K."/>
            <person name="Rhodes N."/>
            <person name="Thang M."/>
            <person name="Chan C."/>
        </authorList>
    </citation>
    <scope>NUCLEOTIDE SEQUENCE</scope>
</reference>
<evidence type="ECO:0000313" key="2">
    <source>
        <dbReference type="Proteomes" id="UP000601435"/>
    </source>
</evidence>
<evidence type="ECO:0000313" key="1">
    <source>
        <dbReference type="EMBL" id="CAE7249354.1"/>
    </source>
</evidence>
<gene>
    <name evidence="1" type="primary">slc43a2</name>
    <name evidence="1" type="ORF">SNEC2469_LOCUS5066</name>
</gene>
<accession>A0A812LQK3</accession>
<feature type="non-terminal residue" evidence="1">
    <location>
        <position position="1"/>
    </location>
</feature>
<name>A0A812LQK3_9DINO</name>
<sequence length="100" mass="10320">TVRDAWAELQTTGSTEGVAKTAVLKSVLSERADLFEFAGDTIELTEAAQMMNPTDGLPANILTADGGLMEEWDASKGEDGDAVVIDAAPGEAPRAVGQVG</sequence>
<dbReference type="EMBL" id="CAJNJA010009673">
    <property type="protein sequence ID" value="CAE7249354.1"/>
    <property type="molecule type" value="Genomic_DNA"/>
</dbReference>
<feature type="non-terminal residue" evidence="1">
    <location>
        <position position="100"/>
    </location>
</feature>
<organism evidence="1 2">
    <name type="scientific">Symbiodinium necroappetens</name>
    <dbReference type="NCBI Taxonomy" id="1628268"/>
    <lineage>
        <taxon>Eukaryota</taxon>
        <taxon>Sar</taxon>
        <taxon>Alveolata</taxon>
        <taxon>Dinophyceae</taxon>
        <taxon>Suessiales</taxon>
        <taxon>Symbiodiniaceae</taxon>
        <taxon>Symbiodinium</taxon>
    </lineage>
</organism>
<dbReference type="OrthoDB" id="444782at2759"/>
<protein>
    <submittedName>
        <fullName evidence="1">Slc43a2 protein</fullName>
    </submittedName>
</protein>
<proteinExistence type="predicted"/>
<keyword evidence="2" id="KW-1185">Reference proteome</keyword>
<dbReference type="AlphaFoldDB" id="A0A812LQK3"/>
<dbReference type="Proteomes" id="UP000601435">
    <property type="component" value="Unassembled WGS sequence"/>
</dbReference>
<comment type="caution">
    <text evidence="1">The sequence shown here is derived from an EMBL/GenBank/DDBJ whole genome shotgun (WGS) entry which is preliminary data.</text>
</comment>